<dbReference type="PANTHER" id="PTHR11469">
    <property type="entry name" value="GLUCOSE-6-PHOSPHATE ISOMERASE"/>
    <property type="match status" value="1"/>
</dbReference>
<dbReference type="RefSeq" id="WP_405311908.1">
    <property type="nucleotide sequence ID" value="NZ_CP088155.1"/>
</dbReference>
<dbReference type="EMBL" id="CP088155">
    <property type="protein sequence ID" value="WYM97454.1"/>
    <property type="molecule type" value="Genomic_DNA"/>
</dbReference>
<dbReference type="InterPro" id="IPR046348">
    <property type="entry name" value="SIS_dom_sf"/>
</dbReference>
<keyword evidence="2" id="KW-0324">Glycolysis</keyword>
<organism evidence="4 5">
    <name type="scientific">Metamycoplasma faucium</name>
    <dbReference type="NCBI Taxonomy" id="56142"/>
    <lineage>
        <taxon>Bacteria</taxon>
        <taxon>Bacillati</taxon>
        <taxon>Mycoplasmatota</taxon>
        <taxon>Mycoplasmoidales</taxon>
        <taxon>Metamycoplasmataceae</taxon>
        <taxon>Metamycoplasma</taxon>
    </lineage>
</organism>
<protein>
    <recommendedName>
        <fullName evidence="6">Glucose-6-phosphate isomerase</fullName>
    </recommendedName>
</protein>
<name>A0ABZ2TMC1_9BACT</name>
<proteinExistence type="predicted"/>
<dbReference type="PANTHER" id="PTHR11469:SF1">
    <property type="entry name" value="GLUCOSE-6-PHOSPHATE ISOMERASE"/>
    <property type="match status" value="1"/>
</dbReference>
<keyword evidence="5" id="KW-1185">Reference proteome</keyword>
<keyword evidence="3" id="KW-0413">Isomerase</keyword>
<gene>
    <name evidence="4" type="ORF">LQ356_00955</name>
</gene>
<evidence type="ECO:0000256" key="1">
    <source>
        <dbReference type="ARBA" id="ARBA00022432"/>
    </source>
</evidence>
<dbReference type="PROSITE" id="PS51463">
    <property type="entry name" value="P_GLUCOSE_ISOMERASE_3"/>
    <property type="match status" value="1"/>
</dbReference>
<evidence type="ECO:0000313" key="5">
    <source>
        <dbReference type="Proteomes" id="UP001622612"/>
    </source>
</evidence>
<evidence type="ECO:0000256" key="2">
    <source>
        <dbReference type="ARBA" id="ARBA00023152"/>
    </source>
</evidence>
<dbReference type="Proteomes" id="UP001622612">
    <property type="component" value="Chromosome"/>
</dbReference>
<sequence length="440" mass="50744">MANKIFIDYDYAVKEQAIKKYEDEVKIINRKINSNIIEGSEYFGFLNSYKNITKEDYQLINQISKFLLYENKIQYLVILSNKAINLQIQAITDFCLGNRPFNKKIDFIYLNDSMDGTQIAQTIEFLNNKSFAINVISQNGDNIEISLLLREFSIILESKVGKINASKYIYVTTNNNYGSLFELAKKKNYTHFVLYDNVIEKYATFSAAVLLPLSLAEINIEKFLDGAKDANVKYSDDKLENNVAYQYAIIRNILSKNNFVLETLNSFYVNNNKMVKLLEMYLSESSLKNNSGIIPISFNSSSEIKSLTQLISLSKIPSNEANFKIFNTNIIVDNPKYDYHLAYLNNGERNSFENITFNAINKVIRNSIIENNVIIYKIPNIKIHIVDDTEYTAGWLIAFMQRAAIMCAYLQNVNPFTNEVLKNYQINFMKKIKDITKGEK</sequence>
<dbReference type="SUPFAM" id="SSF53697">
    <property type="entry name" value="SIS domain"/>
    <property type="match status" value="1"/>
</dbReference>
<evidence type="ECO:0008006" key="6">
    <source>
        <dbReference type="Google" id="ProtNLM"/>
    </source>
</evidence>
<keyword evidence="1" id="KW-0312">Gluconeogenesis</keyword>
<accession>A0ABZ2TMC1</accession>
<evidence type="ECO:0000313" key="4">
    <source>
        <dbReference type="EMBL" id="WYM97454.1"/>
    </source>
</evidence>
<dbReference type="Gene3D" id="3.40.50.10490">
    <property type="entry name" value="Glucose-6-phosphate isomerase like protein, domain 1"/>
    <property type="match status" value="2"/>
</dbReference>
<dbReference type="InterPro" id="IPR001672">
    <property type="entry name" value="G6P_Isomerase"/>
</dbReference>
<evidence type="ECO:0000256" key="3">
    <source>
        <dbReference type="ARBA" id="ARBA00023235"/>
    </source>
</evidence>
<reference evidence="4" key="1">
    <citation type="submission" date="2021-11" db="EMBL/GenBank/DDBJ databases">
        <title>The first genome sequence of unculturable Mycoplasma faucium obtained by de novo assembly of metagenomic reads.</title>
        <authorList>
            <person name="Sabat A.J."/>
            <person name="Bathoorn E."/>
            <person name="Akkerboom V."/>
            <person name="Friedrich A.W."/>
        </authorList>
    </citation>
    <scope>NUCLEOTIDE SEQUENCE [LARGE SCALE GENOMIC DNA]</scope>
    <source>
        <strain evidence="4">UMCG-MFM1</strain>
    </source>
</reference>